<name>M0P8N7_9EURY</name>
<dbReference type="AlphaFoldDB" id="M0P8N7"/>
<dbReference type="Proteomes" id="UP000011528">
    <property type="component" value="Unassembled WGS sequence"/>
</dbReference>
<organism evidence="1 2">
    <name type="scientific">Halorubrum distributum JCM 13916</name>
    <dbReference type="NCBI Taxonomy" id="1230455"/>
    <lineage>
        <taxon>Archaea</taxon>
        <taxon>Methanobacteriati</taxon>
        <taxon>Methanobacteriota</taxon>
        <taxon>Stenosarchaea group</taxon>
        <taxon>Halobacteria</taxon>
        <taxon>Halobacteriales</taxon>
        <taxon>Haloferacaceae</taxon>
        <taxon>Halorubrum</taxon>
        <taxon>Halorubrum distributum group</taxon>
    </lineage>
</organism>
<reference evidence="1 2" key="1">
    <citation type="journal article" date="2014" name="PLoS Genet.">
        <title>Phylogenetically driven sequencing of extremely halophilic archaea reveals strategies for static and dynamic osmo-response.</title>
        <authorList>
            <person name="Becker E.A."/>
            <person name="Seitzer P.M."/>
            <person name="Tritt A."/>
            <person name="Larsen D."/>
            <person name="Krusor M."/>
            <person name="Yao A.I."/>
            <person name="Wu D."/>
            <person name="Madern D."/>
            <person name="Eisen J.A."/>
            <person name="Darling A.E."/>
            <person name="Facciotti M.T."/>
        </authorList>
    </citation>
    <scope>NUCLEOTIDE SEQUENCE [LARGE SCALE GENOMIC DNA]</scope>
    <source>
        <strain evidence="1 2">JCM 13916</strain>
    </source>
</reference>
<accession>M0P8N7</accession>
<comment type="caution">
    <text evidence="1">The sequence shown here is derived from an EMBL/GenBank/DDBJ whole genome shotgun (WGS) entry which is preliminary data.</text>
</comment>
<sequence>MTYRLLKNLLPLRCSRQQTSILMTTLSCIFQKSACICYRSTPVVLLMLLGEVSRIIGQEKWEKTPSPSHLVHGDQSILKSTRMVETGESISIITGQPSM</sequence>
<gene>
    <name evidence="1" type="ORF">C462_16336</name>
</gene>
<evidence type="ECO:0000313" key="1">
    <source>
        <dbReference type="EMBL" id="EMA66218.1"/>
    </source>
</evidence>
<protein>
    <submittedName>
        <fullName evidence="1">Uncharacterized protein</fullName>
    </submittedName>
</protein>
<proteinExistence type="predicted"/>
<dbReference type="PROSITE" id="PS51257">
    <property type="entry name" value="PROKAR_LIPOPROTEIN"/>
    <property type="match status" value="1"/>
</dbReference>
<dbReference type="EMBL" id="AOJJ01000106">
    <property type="protein sequence ID" value="EMA66218.1"/>
    <property type="molecule type" value="Genomic_DNA"/>
</dbReference>
<evidence type="ECO:0000313" key="2">
    <source>
        <dbReference type="Proteomes" id="UP000011528"/>
    </source>
</evidence>